<name>A0A2K9NVN8_BACTC</name>
<dbReference type="KEGG" id="bsto:C0V70_16010"/>
<sequence>MKIATLLLACAFFNIKAYACEQGEISFSQNNVCAKVEWQNTPVFNQYTSATITLKNNSNYSLNVIPWMVMAGGHEHGSRPVVITPVSPDDYLIEKIYFMGGMKGDWFLRLQLLNDKKQIVEENRMKVEL</sequence>
<dbReference type="AlphaFoldDB" id="A0A2K9NVN8"/>
<proteinExistence type="predicted"/>
<dbReference type="OrthoDB" id="5294697at2"/>
<gene>
    <name evidence="1" type="ORF">C0V70_16010</name>
</gene>
<evidence type="ECO:0000313" key="2">
    <source>
        <dbReference type="Proteomes" id="UP000235584"/>
    </source>
</evidence>
<protein>
    <submittedName>
        <fullName evidence="1">Uncharacterized protein</fullName>
    </submittedName>
</protein>
<keyword evidence="2" id="KW-1185">Reference proteome</keyword>
<accession>A0A2K9NVN8</accession>
<dbReference type="EMBL" id="CP025704">
    <property type="protein sequence ID" value="AUN99583.1"/>
    <property type="molecule type" value="Genomic_DNA"/>
</dbReference>
<evidence type="ECO:0000313" key="1">
    <source>
        <dbReference type="EMBL" id="AUN99583.1"/>
    </source>
</evidence>
<reference evidence="1 2" key="1">
    <citation type="submission" date="2018-01" db="EMBL/GenBank/DDBJ databases">
        <title>Complete genome sequence of Bacteriovorax stolpii DSM12778.</title>
        <authorList>
            <person name="Tang B."/>
            <person name="Chang J."/>
        </authorList>
    </citation>
    <scope>NUCLEOTIDE SEQUENCE [LARGE SCALE GENOMIC DNA]</scope>
    <source>
        <strain evidence="1 2">DSM 12778</strain>
    </source>
</reference>
<dbReference type="Proteomes" id="UP000235584">
    <property type="component" value="Chromosome"/>
</dbReference>
<dbReference type="RefSeq" id="WP_102244874.1">
    <property type="nucleotide sequence ID" value="NZ_CP025704.1"/>
</dbReference>
<organism evidence="1 2">
    <name type="scientific">Bacteriovorax stolpii</name>
    <name type="common">Bdellovibrio stolpii</name>
    <dbReference type="NCBI Taxonomy" id="960"/>
    <lineage>
        <taxon>Bacteria</taxon>
        <taxon>Pseudomonadati</taxon>
        <taxon>Bdellovibrionota</taxon>
        <taxon>Bacteriovoracia</taxon>
        <taxon>Bacteriovoracales</taxon>
        <taxon>Bacteriovoracaceae</taxon>
        <taxon>Bacteriovorax</taxon>
    </lineage>
</organism>